<evidence type="ECO:0000259" key="1">
    <source>
        <dbReference type="Pfam" id="PF12146"/>
    </source>
</evidence>
<dbReference type="InterPro" id="IPR022742">
    <property type="entry name" value="Hydrolase_4"/>
</dbReference>
<dbReference type="GO" id="GO:0016787">
    <property type="term" value="F:hydrolase activity"/>
    <property type="evidence" value="ECO:0007669"/>
    <property type="project" value="UniProtKB-KW"/>
</dbReference>
<dbReference type="Proteomes" id="UP000234211">
    <property type="component" value="Unassembled WGS sequence"/>
</dbReference>
<evidence type="ECO:0000313" key="3">
    <source>
        <dbReference type="Proteomes" id="UP000234211"/>
    </source>
</evidence>
<feature type="domain" description="Serine aminopeptidase S33" evidence="1">
    <location>
        <begin position="27"/>
        <end position="267"/>
    </location>
</feature>
<evidence type="ECO:0000313" key="2">
    <source>
        <dbReference type="EMBL" id="SOS75518.1"/>
    </source>
</evidence>
<sequence>MTHQEFNFDFYDTNFYGQFWKPENEKSIKAVVIIVHGMGEHSGRYQDVAQKLTDANFGVISFDHFGHGKTTGKRGHNPGFDVVLESISKVIEKASEVFGDKPQFLYGHSMGGNAVVNYALRKKNLPKNILKNKNLIGVVATSPMLKLAFNPPAWKLTLGRILQKIAPSLTLSNELNPADMSRDTFEVQKYLDDPLVHNKISPNFSLSFIDSGKWAIENAKSLEIPMLVVHGTADKIIDYKGSEAFANATNNANLKLYKGGYHELQHDLCKDEMLQDVVYWLENQLKINKL</sequence>
<dbReference type="InterPro" id="IPR029058">
    <property type="entry name" value="AB_hydrolase_fold"/>
</dbReference>
<dbReference type="Gene3D" id="3.40.50.1820">
    <property type="entry name" value="alpha/beta hydrolase"/>
    <property type="match status" value="1"/>
</dbReference>
<dbReference type="InterPro" id="IPR000073">
    <property type="entry name" value="AB_hydrolase_1"/>
</dbReference>
<proteinExistence type="predicted"/>
<dbReference type="PANTHER" id="PTHR11614">
    <property type="entry name" value="PHOSPHOLIPASE-RELATED"/>
    <property type="match status" value="1"/>
</dbReference>
<keyword evidence="3" id="KW-1185">Reference proteome</keyword>
<dbReference type="InterPro" id="IPR051044">
    <property type="entry name" value="MAG_DAG_Lipase"/>
</dbReference>
<dbReference type="PRINTS" id="PR00111">
    <property type="entry name" value="ABHYDROLASE"/>
</dbReference>
<dbReference type="Pfam" id="PF12146">
    <property type="entry name" value="Hydrolase_4"/>
    <property type="match status" value="1"/>
</dbReference>
<dbReference type="OrthoDB" id="9780932at2"/>
<dbReference type="SUPFAM" id="SSF53474">
    <property type="entry name" value="alpha/beta-Hydrolases"/>
    <property type="match status" value="1"/>
</dbReference>
<dbReference type="AlphaFoldDB" id="A0A2H1YJ63"/>
<dbReference type="EMBL" id="OENF01000039">
    <property type="protein sequence ID" value="SOS75518.1"/>
    <property type="molecule type" value="Genomic_DNA"/>
</dbReference>
<name>A0A2H1YJ63_9FLAO</name>
<reference evidence="3" key="1">
    <citation type="submission" date="2017-11" db="EMBL/GenBank/DDBJ databases">
        <authorList>
            <person name="Duchaud E."/>
        </authorList>
    </citation>
    <scope>NUCLEOTIDE SEQUENCE [LARGE SCALE GENOMIC DNA]</scope>
    <source>
        <strain evidence="3">Tenacibaculum sp. TNO020</strain>
    </source>
</reference>
<dbReference type="RefSeq" id="WP_101918142.1">
    <property type="nucleotide sequence ID" value="NZ_OENF01000039.1"/>
</dbReference>
<protein>
    <submittedName>
        <fullName evidence="2">Alpha/beta hydrolase</fullName>
    </submittedName>
</protein>
<accession>A0A2H1YJ63</accession>
<organism evidence="2 3">
    <name type="scientific">Tenacibaculum piscium</name>
    <dbReference type="NCBI Taxonomy" id="1458515"/>
    <lineage>
        <taxon>Bacteria</taxon>
        <taxon>Pseudomonadati</taxon>
        <taxon>Bacteroidota</taxon>
        <taxon>Flavobacteriia</taxon>
        <taxon>Flavobacteriales</taxon>
        <taxon>Flavobacteriaceae</taxon>
        <taxon>Tenacibaculum</taxon>
    </lineage>
</organism>
<gene>
    <name evidence="2" type="ORF">TNO020_440303</name>
</gene>
<keyword evidence="2" id="KW-0378">Hydrolase</keyword>